<dbReference type="GO" id="GO:0034707">
    <property type="term" value="C:chloride channel complex"/>
    <property type="evidence" value="ECO:0007669"/>
    <property type="project" value="UniProtKB-KW"/>
</dbReference>
<dbReference type="SUPFAM" id="SSF81340">
    <property type="entry name" value="Clc chloride channel"/>
    <property type="match status" value="1"/>
</dbReference>
<gene>
    <name evidence="13" type="ORF">KOW79_015084</name>
</gene>
<feature type="transmembrane region" description="Helical" evidence="11">
    <location>
        <begin position="251"/>
        <end position="272"/>
    </location>
</feature>
<evidence type="ECO:0000256" key="8">
    <source>
        <dbReference type="ARBA" id="ARBA00023136"/>
    </source>
</evidence>
<evidence type="ECO:0000313" key="13">
    <source>
        <dbReference type="EMBL" id="KAG7322226.1"/>
    </source>
</evidence>
<keyword evidence="3 11" id="KW-0812">Transmembrane</keyword>
<dbReference type="PANTHER" id="PTHR45720">
    <property type="entry name" value="CHLORIDE CHANNEL PROTEIN 2"/>
    <property type="match status" value="1"/>
</dbReference>
<dbReference type="FunFam" id="1.10.3080.10:FF:000033">
    <property type="entry name" value="Chloride channel, voltage-sensitive 1"/>
    <property type="match status" value="1"/>
</dbReference>
<feature type="transmembrane region" description="Helical" evidence="11">
    <location>
        <begin position="505"/>
        <end position="524"/>
    </location>
</feature>
<dbReference type="PRINTS" id="PR00762">
    <property type="entry name" value="CLCHANNEL"/>
</dbReference>
<comment type="subcellular location">
    <subcellularLocation>
        <location evidence="1">Membrane</location>
        <topology evidence="1">Multi-pass membrane protein</topology>
    </subcellularLocation>
</comment>
<evidence type="ECO:0000256" key="11">
    <source>
        <dbReference type="SAM" id="Phobius"/>
    </source>
</evidence>
<dbReference type="SMART" id="SM00116">
    <property type="entry name" value="CBS"/>
    <property type="match status" value="2"/>
</dbReference>
<organism evidence="13 14">
    <name type="scientific">Hemibagrus wyckioides</name>
    <dbReference type="NCBI Taxonomy" id="337641"/>
    <lineage>
        <taxon>Eukaryota</taxon>
        <taxon>Metazoa</taxon>
        <taxon>Chordata</taxon>
        <taxon>Craniata</taxon>
        <taxon>Vertebrata</taxon>
        <taxon>Euteleostomi</taxon>
        <taxon>Actinopterygii</taxon>
        <taxon>Neopterygii</taxon>
        <taxon>Teleostei</taxon>
        <taxon>Ostariophysi</taxon>
        <taxon>Siluriformes</taxon>
        <taxon>Bagridae</taxon>
        <taxon>Hemibagrus</taxon>
    </lineage>
</organism>
<dbReference type="OrthoDB" id="4564at2759"/>
<feature type="transmembrane region" description="Helical" evidence="11">
    <location>
        <begin position="340"/>
        <end position="359"/>
    </location>
</feature>
<keyword evidence="14" id="KW-1185">Reference proteome</keyword>
<dbReference type="CDD" id="cd03683">
    <property type="entry name" value="ClC_1_like"/>
    <property type="match status" value="1"/>
</dbReference>
<feature type="transmembrane region" description="Helical" evidence="11">
    <location>
        <begin position="297"/>
        <end position="320"/>
    </location>
</feature>
<dbReference type="InterPro" id="IPR050970">
    <property type="entry name" value="Cl_channel_volt-gated"/>
</dbReference>
<feature type="transmembrane region" description="Helical" evidence="11">
    <location>
        <begin position="107"/>
        <end position="131"/>
    </location>
</feature>
<feature type="transmembrane region" description="Helical" evidence="11">
    <location>
        <begin position="215"/>
        <end position="239"/>
    </location>
</feature>
<dbReference type="GO" id="GO:0005247">
    <property type="term" value="F:voltage-gated chloride channel activity"/>
    <property type="evidence" value="ECO:0007669"/>
    <property type="project" value="TreeGrafter"/>
</dbReference>
<dbReference type="SUPFAM" id="SSF54631">
    <property type="entry name" value="CBS-domain pair"/>
    <property type="match status" value="1"/>
</dbReference>
<proteinExistence type="predicted"/>
<dbReference type="InterPro" id="IPR046342">
    <property type="entry name" value="CBS_dom_sf"/>
</dbReference>
<evidence type="ECO:0000256" key="10">
    <source>
        <dbReference type="ARBA" id="ARBA00023214"/>
    </source>
</evidence>
<dbReference type="EMBL" id="JAHKSW010000017">
    <property type="protein sequence ID" value="KAG7322226.1"/>
    <property type="molecule type" value="Genomic_DNA"/>
</dbReference>
<evidence type="ECO:0000256" key="1">
    <source>
        <dbReference type="ARBA" id="ARBA00004141"/>
    </source>
</evidence>
<sequence length="809" mass="90171">MASVETEEKTALQSEKQQMYGCTDELEDRIRFRHRLMEQRQTEESNKKVTGNSQWKTFLIWHIGEEWIILILLGVITGFFSWAMDYGIDFGLHSTRKLYEMAHFNVFLQYLAWIFIPILLICFAAVFTFLVGPQAAGSGIPEMKTIVKGVMVKDHLSLNTLLAKLVGLTCALGSGMPLGKESPFVHIGSICAAQLHRLRAYVGGIKASESDGIELLISGAGVGIASCFGSPIGGILYSIEVATSFFMVRCYWKCYVAAAISAFIFRILPVWIGRNEYVIPLFNTDFRLEFPYELQEFLSFTVLGILSGLFGAFFVFINGIMVRFIRSPHRISRFLAKTRVLYPVIVTLVISTLTFPPGFGQFMAGELTQRETLLALFDNHTWSKHFEGDHFDHSDHSVAWKHPRVNVFGTLTISFITKFFMSAVAISMPVPCGAFVPAFVIGAGLGRLVGEVAAVVLPEGVHANGTVYSVIPGSYAVAGAAAMSGAATHTISTAMIVFELTGQINFLFPIIFCVIVANIVAQSLQPSLYDSLIHIRKLPYPVEISWDHKEESNIRVEDIMVNDVKYITLASTYRDVQDLLLTKIRTLPLVKCEESKILLGSIERAQLQALLSNQLSRMRRLKYLHRQGQNENDAHETKAGTSKSFSSKPLIIERGYQGSDITIKSLLCGHSSVDIEEENTEIEDTMTMREIIKWEEEQLDEKVDLNLCKIDPASVQILERTSLQKVHNIFLAMGLDQAYVTNVGRLVGVVSHTELRKGFETSVKVSGAKAHAPMASFRENSARFRKTATPEAKELRKLLGSQDNLNQTS</sequence>
<name>A0A9D3NEY3_9TELE</name>
<feature type="transmembrane region" description="Helical" evidence="11">
    <location>
        <begin position="67"/>
        <end position="86"/>
    </location>
</feature>
<keyword evidence="6" id="KW-0406">Ion transport</keyword>
<evidence type="ECO:0000256" key="2">
    <source>
        <dbReference type="ARBA" id="ARBA00022448"/>
    </source>
</evidence>
<reference evidence="13 14" key="1">
    <citation type="submission" date="2021-06" db="EMBL/GenBank/DDBJ databases">
        <title>Chromosome-level genome assembly of the red-tail catfish (Hemibagrus wyckioides).</title>
        <authorList>
            <person name="Shao F."/>
        </authorList>
    </citation>
    <scope>NUCLEOTIDE SEQUENCE [LARGE SCALE GENOMIC DNA]</scope>
    <source>
        <strain evidence="13">EC202008001</strain>
        <tissue evidence="13">Blood</tissue>
    </source>
</reference>
<dbReference type="PANTHER" id="PTHR45720:SF6">
    <property type="entry name" value="CHLORIDE CHANNEL PROTEIN 2"/>
    <property type="match status" value="1"/>
</dbReference>
<keyword evidence="2" id="KW-0813">Transport</keyword>
<feature type="domain" description="CBS" evidence="12">
    <location>
        <begin position="713"/>
        <end position="760"/>
    </location>
</feature>
<dbReference type="InterPro" id="IPR014743">
    <property type="entry name" value="Cl-channel_core"/>
</dbReference>
<keyword evidence="10" id="KW-0868">Chloride</keyword>
<keyword evidence="5 11" id="KW-1133">Transmembrane helix</keyword>
<feature type="transmembrane region" description="Helical" evidence="11">
    <location>
        <begin position="477"/>
        <end position="498"/>
    </location>
</feature>
<keyword evidence="9" id="KW-0407">Ion channel</keyword>
<dbReference type="InterPro" id="IPR001807">
    <property type="entry name" value="ClC"/>
</dbReference>
<dbReference type="GO" id="GO:0005886">
    <property type="term" value="C:plasma membrane"/>
    <property type="evidence" value="ECO:0007669"/>
    <property type="project" value="TreeGrafter"/>
</dbReference>
<dbReference type="InterPro" id="IPR000644">
    <property type="entry name" value="CBS_dom"/>
</dbReference>
<dbReference type="AlphaFoldDB" id="A0A9D3NEY3"/>
<evidence type="ECO:0000313" key="14">
    <source>
        <dbReference type="Proteomes" id="UP000824219"/>
    </source>
</evidence>
<evidence type="ECO:0000256" key="4">
    <source>
        <dbReference type="ARBA" id="ARBA00022737"/>
    </source>
</evidence>
<feature type="transmembrane region" description="Helical" evidence="11">
    <location>
        <begin position="407"/>
        <end position="427"/>
    </location>
</feature>
<feature type="domain" description="CBS" evidence="12">
    <location>
        <begin position="563"/>
        <end position="612"/>
    </location>
</feature>
<dbReference type="Gene3D" id="1.10.3080.10">
    <property type="entry name" value="Clc chloride channel"/>
    <property type="match status" value="1"/>
</dbReference>
<evidence type="ECO:0000256" key="5">
    <source>
        <dbReference type="ARBA" id="ARBA00022989"/>
    </source>
</evidence>
<dbReference type="Gene3D" id="3.10.580.10">
    <property type="entry name" value="CBS-domain"/>
    <property type="match status" value="2"/>
</dbReference>
<keyword evidence="7" id="KW-0129">CBS domain</keyword>
<comment type="caution">
    <text evidence="13">The sequence shown here is derived from an EMBL/GenBank/DDBJ whole genome shotgun (WGS) entry which is preliminary data.</text>
</comment>
<evidence type="ECO:0000259" key="12">
    <source>
        <dbReference type="SMART" id="SM00116"/>
    </source>
</evidence>
<keyword evidence="4" id="KW-0677">Repeat</keyword>
<accession>A0A9D3NEY3</accession>
<evidence type="ECO:0000256" key="6">
    <source>
        <dbReference type="ARBA" id="ARBA00023065"/>
    </source>
</evidence>
<keyword evidence="9" id="KW-0869">Chloride channel</keyword>
<evidence type="ECO:0000256" key="7">
    <source>
        <dbReference type="ARBA" id="ARBA00023122"/>
    </source>
</evidence>
<evidence type="ECO:0000256" key="9">
    <source>
        <dbReference type="ARBA" id="ARBA00023173"/>
    </source>
</evidence>
<dbReference type="Pfam" id="PF00654">
    <property type="entry name" value="Voltage_CLC"/>
    <property type="match status" value="1"/>
</dbReference>
<protein>
    <recommendedName>
        <fullName evidence="12">CBS domain-containing protein</fullName>
    </recommendedName>
</protein>
<feature type="transmembrane region" description="Helical" evidence="11">
    <location>
        <begin position="434"/>
        <end position="457"/>
    </location>
</feature>
<dbReference type="Proteomes" id="UP000824219">
    <property type="component" value="Linkage Group LG17"/>
</dbReference>
<evidence type="ECO:0000256" key="3">
    <source>
        <dbReference type="ARBA" id="ARBA00022692"/>
    </source>
</evidence>
<keyword evidence="8 11" id="KW-0472">Membrane</keyword>